<evidence type="ECO:0000313" key="2">
    <source>
        <dbReference type="Proteomes" id="UP000887540"/>
    </source>
</evidence>
<keyword evidence="2" id="KW-1185">Reference proteome</keyword>
<keyword evidence="1" id="KW-0378">Hydrolase</keyword>
<sequence>MTLVVMEAFRIHEIELGRRVETDKDREPLVLKMLKLMSNLISRRTGAKANVIGLWDAWAKEKQIDDAILPSFLGHRFNIVFENSEKVNHIYPAFVDFIKETKLYTRPDVKQALAYLEDPVIICHIKVLAFMNLTVCAPILRLSGHSRTMFNTIEWLPPIFDWINQSIDLIETIYELDRHPMIGKEFDYDSCNKRFSEIMLRDELDVDFFDGLMLALDSSRSHISFFFGDYLPGGKYFEHPEAHQEILKIAPSNNNAAEGVFAYLDFLEKTKPSMGHIRKEAVILINKNKTIKWLQNLDPDQQEALVSECRAKRKGFAKEFKHKMATIEAQKLEKLRQETLERAEQERKDSQRVDVNINNMIEKGIWQNEAIVESKLFSMPNDAIKFKELSLQLAFRRFILKQNEPFKCFTTTAKEKKLSVEELKNKLLQLISLSYKFIPVHDDY</sequence>
<evidence type="ECO:0000256" key="1">
    <source>
        <dbReference type="ARBA" id="ARBA00022722"/>
    </source>
</evidence>
<proteinExistence type="predicted"/>
<evidence type="ECO:0000313" key="3">
    <source>
        <dbReference type="WBParaSite" id="ACRNAN_scaffold17260.g8319.t1"/>
    </source>
</evidence>
<protein>
    <submittedName>
        <fullName evidence="3">Uncharacterized protein</fullName>
    </submittedName>
</protein>
<keyword evidence="1" id="KW-0540">Nuclease</keyword>
<reference evidence="3" key="1">
    <citation type="submission" date="2022-11" db="UniProtKB">
        <authorList>
            <consortium name="WormBaseParasite"/>
        </authorList>
    </citation>
    <scope>IDENTIFICATION</scope>
</reference>
<name>A0A914D0Y3_9BILA</name>
<dbReference type="WBParaSite" id="ACRNAN_scaffold17260.g8319.t1">
    <property type="protein sequence ID" value="ACRNAN_scaffold17260.g8319.t1"/>
    <property type="gene ID" value="ACRNAN_scaffold17260.g8319"/>
</dbReference>
<accession>A0A914D0Y3</accession>
<dbReference type="InterPro" id="IPR022894">
    <property type="entry name" value="Oligoribonuclease"/>
</dbReference>
<dbReference type="AlphaFoldDB" id="A0A914D0Y3"/>
<dbReference type="PANTHER" id="PTHR11046:SF25">
    <property type="match status" value="1"/>
</dbReference>
<dbReference type="Proteomes" id="UP000887540">
    <property type="component" value="Unplaced"/>
</dbReference>
<dbReference type="PANTHER" id="PTHR11046">
    <property type="entry name" value="OLIGORIBONUCLEASE, MITOCHONDRIAL"/>
    <property type="match status" value="1"/>
</dbReference>
<dbReference type="GO" id="GO:0000175">
    <property type="term" value="F:3'-5'-RNA exonuclease activity"/>
    <property type="evidence" value="ECO:0007669"/>
    <property type="project" value="InterPro"/>
</dbReference>
<organism evidence="2 3">
    <name type="scientific">Acrobeloides nanus</name>
    <dbReference type="NCBI Taxonomy" id="290746"/>
    <lineage>
        <taxon>Eukaryota</taxon>
        <taxon>Metazoa</taxon>
        <taxon>Ecdysozoa</taxon>
        <taxon>Nematoda</taxon>
        <taxon>Chromadorea</taxon>
        <taxon>Rhabditida</taxon>
        <taxon>Tylenchina</taxon>
        <taxon>Cephalobomorpha</taxon>
        <taxon>Cephaloboidea</taxon>
        <taxon>Cephalobidae</taxon>
        <taxon>Acrobeloides</taxon>
    </lineage>
</organism>